<reference evidence="1" key="1">
    <citation type="journal article" date="2020" name="mSystems">
        <title>Genome- and Community-Level Interaction Insights into Carbon Utilization and Element Cycling Functions of Hydrothermarchaeota in Hydrothermal Sediment.</title>
        <authorList>
            <person name="Zhou Z."/>
            <person name="Liu Y."/>
            <person name="Xu W."/>
            <person name="Pan J."/>
            <person name="Luo Z.H."/>
            <person name="Li M."/>
        </authorList>
    </citation>
    <scope>NUCLEOTIDE SEQUENCE [LARGE SCALE GENOMIC DNA]</scope>
    <source>
        <strain evidence="1">SpSt-747</strain>
    </source>
</reference>
<dbReference type="AlphaFoldDB" id="A0A7V3YFM2"/>
<evidence type="ECO:0000313" key="1">
    <source>
        <dbReference type="EMBL" id="HGI30219.1"/>
    </source>
</evidence>
<name>A0A7V3YFM2_9BACT</name>
<proteinExistence type="predicted"/>
<dbReference type="EMBL" id="DTFV01000042">
    <property type="protein sequence ID" value="HGI30219.1"/>
    <property type="molecule type" value="Genomic_DNA"/>
</dbReference>
<organism evidence="1">
    <name type="scientific">Candidatus Caldatribacterium californiense</name>
    <dbReference type="NCBI Taxonomy" id="1454726"/>
    <lineage>
        <taxon>Bacteria</taxon>
        <taxon>Pseudomonadati</taxon>
        <taxon>Atribacterota</taxon>
        <taxon>Atribacteria</taxon>
        <taxon>Atribacterales</taxon>
        <taxon>Candidatus Caldatribacteriaceae</taxon>
        <taxon>Candidatus Caldatribacterium</taxon>
    </lineage>
</organism>
<sequence length="70" mass="7971">MRKVLLVFALSWIVLFCLLGVYLRAGLAAYVREARAALEAQEFSRFLEIQATWKQKILALFGILRAKVEG</sequence>
<accession>A0A7V3YFM2</accession>
<protein>
    <submittedName>
        <fullName evidence="1">Uncharacterized protein</fullName>
    </submittedName>
</protein>
<gene>
    <name evidence="1" type="ORF">ENV30_02725</name>
</gene>
<comment type="caution">
    <text evidence="1">The sequence shown here is derived from an EMBL/GenBank/DDBJ whole genome shotgun (WGS) entry which is preliminary data.</text>
</comment>